<reference evidence="2 3" key="1">
    <citation type="journal article" date="2018" name="Sci. Rep.">
        <title>Comparative genomics provides insights into the lifestyle and reveals functional heterogeneity of dark septate endophytic fungi.</title>
        <authorList>
            <person name="Knapp D.G."/>
            <person name="Nemeth J.B."/>
            <person name="Barry K."/>
            <person name="Hainaut M."/>
            <person name="Henrissat B."/>
            <person name="Johnson J."/>
            <person name="Kuo A."/>
            <person name="Lim J.H.P."/>
            <person name="Lipzen A."/>
            <person name="Nolan M."/>
            <person name="Ohm R.A."/>
            <person name="Tamas L."/>
            <person name="Grigoriev I.V."/>
            <person name="Spatafora J.W."/>
            <person name="Nagy L.G."/>
            <person name="Kovacs G.M."/>
        </authorList>
    </citation>
    <scope>NUCLEOTIDE SEQUENCE [LARGE SCALE GENOMIC DNA]</scope>
    <source>
        <strain evidence="2 3">DSE2036</strain>
    </source>
</reference>
<dbReference type="EMBL" id="KZ806499">
    <property type="protein sequence ID" value="PVH90255.1"/>
    <property type="molecule type" value="Genomic_DNA"/>
</dbReference>
<evidence type="ECO:0000313" key="2">
    <source>
        <dbReference type="EMBL" id="PVH90255.1"/>
    </source>
</evidence>
<keyword evidence="3" id="KW-1185">Reference proteome</keyword>
<dbReference type="AlphaFoldDB" id="A0A2V1CWZ4"/>
<proteinExistence type="predicted"/>
<sequence>MKRALSGAATEKDASIIRQSLHHMAIQNTLLPSENEGLLGALTVKERRETKGKSLDLLQHYEYWEPSRLWTPRSFGEAKTRMRLAREEREADVKEKANMKELAKANKLYNEKIAQEKREARAKEKEERH</sequence>
<gene>
    <name evidence="2" type="ORF">DM02DRAFT_548161</name>
</gene>
<dbReference type="Proteomes" id="UP000244855">
    <property type="component" value="Unassembled WGS sequence"/>
</dbReference>
<dbReference type="OrthoDB" id="3796516at2759"/>
<organism evidence="2 3">
    <name type="scientific">Periconia macrospinosa</name>
    <dbReference type="NCBI Taxonomy" id="97972"/>
    <lineage>
        <taxon>Eukaryota</taxon>
        <taxon>Fungi</taxon>
        <taxon>Dikarya</taxon>
        <taxon>Ascomycota</taxon>
        <taxon>Pezizomycotina</taxon>
        <taxon>Dothideomycetes</taxon>
        <taxon>Pleosporomycetidae</taxon>
        <taxon>Pleosporales</taxon>
        <taxon>Massarineae</taxon>
        <taxon>Periconiaceae</taxon>
        <taxon>Periconia</taxon>
    </lineage>
</organism>
<keyword evidence="1" id="KW-0175">Coiled coil</keyword>
<evidence type="ECO:0000313" key="3">
    <source>
        <dbReference type="Proteomes" id="UP000244855"/>
    </source>
</evidence>
<feature type="coiled-coil region" evidence="1">
    <location>
        <begin position="99"/>
        <end position="126"/>
    </location>
</feature>
<protein>
    <submittedName>
        <fullName evidence="2">Uncharacterized protein</fullName>
    </submittedName>
</protein>
<name>A0A2V1CWZ4_9PLEO</name>
<accession>A0A2V1CWZ4</accession>
<evidence type="ECO:0000256" key="1">
    <source>
        <dbReference type="SAM" id="Coils"/>
    </source>
</evidence>